<keyword evidence="1" id="KW-1133">Transmembrane helix</keyword>
<evidence type="ECO:0000313" key="3">
    <source>
        <dbReference type="Proteomes" id="UP001152885"/>
    </source>
</evidence>
<dbReference type="OrthoDB" id="429932at2759"/>
<keyword evidence="1" id="KW-0472">Membrane</keyword>
<feature type="transmembrane region" description="Helical" evidence="1">
    <location>
        <begin position="251"/>
        <end position="268"/>
    </location>
</feature>
<proteinExistence type="predicted"/>
<evidence type="ECO:0000313" key="2">
    <source>
        <dbReference type="EMBL" id="CAI5756486.1"/>
    </source>
</evidence>
<reference evidence="2" key="1">
    <citation type="submission" date="2022-12" db="EMBL/GenBank/DDBJ databases">
        <authorList>
            <person name="Brejova B."/>
        </authorList>
    </citation>
    <scope>NUCLEOTIDE SEQUENCE</scope>
</reference>
<protein>
    <submittedName>
        <fullName evidence="2">Uncharacterized protein</fullName>
    </submittedName>
</protein>
<keyword evidence="3" id="KW-1185">Reference proteome</keyword>
<dbReference type="Proteomes" id="UP001152885">
    <property type="component" value="Unassembled WGS sequence"/>
</dbReference>
<organism evidence="2 3">
    <name type="scientific">Candida verbasci</name>
    <dbReference type="NCBI Taxonomy" id="1227364"/>
    <lineage>
        <taxon>Eukaryota</taxon>
        <taxon>Fungi</taxon>
        <taxon>Dikarya</taxon>
        <taxon>Ascomycota</taxon>
        <taxon>Saccharomycotina</taxon>
        <taxon>Pichiomycetes</taxon>
        <taxon>Debaryomycetaceae</taxon>
        <taxon>Candida/Lodderomyces clade</taxon>
        <taxon>Candida</taxon>
    </lineage>
</organism>
<dbReference type="AlphaFoldDB" id="A0A9W4TQR0"/>
<dbReference type="EMBL" id="CANTUO010000001">
    <property type="protein sequence ID" value="CAI5756486.1"/>
    <property type="molecule type" value="Genomic_DNA"/>
</dbReference>
<keyword evidence="1" id="KW-0812">Transmembrane</keyword>
<accession>A0A9W4TQR0</accession>
<comment type="caution">
    <text evidence="2">The sequence shown here is derived from an EMBL/GenBank/DDBJ whole genome shotgun (WGS) entry which is preliminary data.</text>
</comment>
<name>A0A9W4TQR0_9ASCO</name>
<evidence type="ECO:0000256" key="1">
    <source>
        <dbReference type="SAM" id="Phobius"/>
    </source>
</evidence>
<sequence>MTQAKLKDTIYDDAVSYQYPYNKLYPKLDGINTNYYTSNLTKLPNNSISKIHFNQLEKQQQKEKDKEVQLDHQLISNSSSSSSTILSEASFKILQTKLSLNLMKEEQDEQIANLRKLDRPIYYKPPVSSNFEGDNYYGIKDYLPPGVQLGKPKLQNKIPLNKKLLDKKPDKIQSNINDDDVDDDELEEDVIATLEKPNYAPQLLNWTLNLQKILKTIIYFIIFSLFKSIIKKILIVYQIKSKSNETFHIELIDNLYTNLIVLMFIIYLF</sequence>
<gene>
    <name evidence="2" type="ORF">CANVERA_P1003</name>
</gene>
<feature type="transmembrane region" description="Helical" evidence="1">
    <location>
        <begin position="217"/>
        <end position="239"/>
    </location>
</feature>